<dbReference type="SMART" id="SM00060">
    <property type="entry name" value="FN3"/>
    <property type="match status" value="2"/>
</dbReference>
<dbReference type="InterPro" id="IPR036116">
    <property type="entry name" value="FN3_sf"/>
</dbReference>
<feature type="non-terminal residue" evidence="2">
    <location>
        <position position="1"/>
    </location>
</feature>
<name>A0A1Z8B9B1_9FLAO</name>
<organism evidence="2 3">
    <name type="scientific">Nonlabens dokdonensis</name>
    <dbReference type="NCBI Taxonomy" id="328515"/>
    <lineage>
        <taxon>Bacteria</taxon>
        <taxon>Pseudomonadati</taxon>
        <taxon>Bacteroidota</taxon>
        <taxon>Flavobacteriia</taxon>
        <taxon>Flavobacteriales</taxon>
        <taxon>Flavobacteriaceae</taxon>
        <taxon>Nonlabens</taxon>
    </lineage>
</organism>
<feature type="domain" description="Fibronectin type-III" evidence="1">
    <location>
        <begin position="436"/>
        <end position="524"/>
    </location>
</feature>
<dbReference type="RefSeq" id="WP_303685852.1">
    <property type="nucleotide sequence ID" value="NZ_MAAX01000046.1"/>
</dbReference>
<proteinExistence type="predicted"/>
<dbReference type="Proteomes" id="UP000196102">
    <property type="component" value="Unassembled WGS sequence"/>
</dbReference>
<comment type="caution">
    <text evidence="2">The sequence shown here is derived from an EMBL/GenBank/DDBJ whole genome shotgun (WGS) entry which is preliminary data.</text>
</comment>
<evidence type="ECO:0000259" key="1">
    <source>
        <dbReference type="PROSITE" id="PS50853"/>
    </source>
</evidence>
<feature type="non-terminal residue" evidence="2">
    <location>
        <position position="1292"/>
    </location>
</feature>
<evidence type="ECO:0000313" key="2">
    <source>
        <dbReference type="EMBL" id="OUS19149.1"/>
    </source>
</evidence>
<dbReference type="InterPro" id="IPR003961">
    <property type="entry name" value="FN3_dom"/>
</dbReference>
<sequence length="1292" mass="141057">SYWSGPVVITTLCNPVALPLTEPFSTWVPECFDIDNGDGNWTPYVSSGDTIAARARNTWGNYANHRLIQTPMIDMDQAALLTLLWSHDDSFSDTLKVNLSDDGGASWETIWSVTGADFESNDGALWSTPGSYATEYLLIDTSYIGEDVIVEIDYASPLNQTNDYIFIDSIAVTALPPCNVPYDLAVDSVNTTSVDMSFTVAGSGATLYEIEIIEDQNTITGVATNTASGTPFTVSGLNSGTDYTAYVRTMCGTDSTVWLGPITFTTVCAPVMDYYTSFEGLMTNDPVNCWNFIDSTSATNSFVRVLNSSWTVGNTGTNSLHFEAGNANLSTSLQFAVMPEFSSLDDQTHRLRFYARQLANDGNKLVVGTVSDPDDVGTFTPKDTIVPATVFTQYTFNFDDYSGGDDHIAIRSLPGSSWSDSYLDDFEWHEIPNCFPPTNVNVDSIGLTTVSVSLDSSGTFGTEWLLELVDVSGINPTILDTAYSTSFTVGGLEPSTIYEMTISTNCSDAISEGTSVIFQTDCAAYGDFQNGFEDLSGGQDTSLCWDYTVNHSSLAGTKPWIQIINTTWNLCEGTKAVRMYSGNEFTADILLVTPELIDITSGSHNLTFETTTRSTWAPPSPYEVGTMTDGNDPSTFTSLYSGVANGTCDSVTVPFLSYAGTDTRIAIKFNATTTFDNLYIDNVRWEEAPDCATPASFTIEDLTDIDVTLDWLNASLDTVWHLELVDVLDTLDVYDSIPTDTVFTHPYIIGGLAENTIYSVYLTNPCDTNYNPLQITFLSPWAKNIGVNAILSPETTGCNTGDSTQITIEIENFGGQAVTGFPIELSWDDSIYFNVGTYMDTLVPYQIDTITIDGFYDFSTSVDTMFYIQTVLAGDSVATNDMASSSFTNHGTMWIDVNLNTATSGHQVGFQIVDTLYGVMVGQGGDIDGSGNLSSNNSYGFEVCVYPNAGYVMNAYDEGGTGWQGGTYSITRCGGIVIANNDGDSPDNGLDSSNWNVWELESQEVFIVEECPDNDLAVLSIDSLETSCGLGIESGYVQIMNFGNLDVAPNGATAQYQFNNSGLWIDFWDFDSGLASQTDTLYQLPDIDMSLAGTYTIAIKVVFALDEDNTSNEFEFELNSLPTLTEDSTTFNTDNGHWYSSTQNGVNNSWEWGTPTTANIGNNNDGKVWATNLTGNASLNEFSYINSPCYDFSDYTAPPEISFDYVRPGTSHSFRLQRSFNGGISWYTWPTWGANPIPASNSNDWTHATILMGNAPGQSSCIFRWRYSSSTWQGASEGFGFDNWEVKEHVEY</sequence>
<dbReference type="SUPFAM" id="SSF49265">
    <property type="entry name" value="Fibronectin type III"/>
    <property type="match status" value="2"/>
</dbReference>
<dbReference type="InterPro" id="IPR013783">
    <property type="entry name" value="Ig-like_fold"/>
</dbReference>
<reference evidence="3" key="1">
    <citation type="journal article" date="2017" name="Proc. Natl. Acad. Sci. U.S.A.">
        <title>Simulation of Deepwater Horizon oil plume reveals substrate specialization within a complex community of hydrocarbon-degraders.</title>
        <authorList>
            <person name="Hu P."/>
            <person name="Dubinsky E.A."/>
            <person name="Probst A.J."/>
            <person name="Wang J."/>
            <person name="Sieber C.M.K."/>
            <person name="Tom L.M."/>
            <person name="Gardinali P."/>
            <person name="Banfield J.F."/>
            <person name="Atlas R.M."/>
            <person name="Andersen G.L."/>
        </authorList>
    </citation>
    <scope>NUCLEOTIDE SEQUENCE [LARGE SCALE GENOMIC DNA]</scope>
</reference>
<accession>A0A1Z8B9B1</accession>
<feature type="domain" description="Fibronectin type-III" evidence="1">
    <location>
        <begin position="180"/>
        <end position="269"/>
    </location>
</feature>
<gene>
    <name evidence="2" type="ORF">A9Q93_02725</name>
</gene>
<dbReference type="Gene3D" id="2.60.40.10">
    <property type="entry name" value="Immunoglobulins"/>
    <property type="match status" value="2"/>
</dbReference>
<dbReference type="EMBL" id="MAAX01000046">
    <property type="protein sequence ID" value="OUS19149.1"/>
    <property type="molecule type" value="Genomic_DNA"/>
</dbReference>
<evidence type="ECO:0000313" key="3">
    <source>
        <dbReference type="Proteomes" id="UP000196102"/>
    </source>
</evidence>
<dbReference type="CDD" id="cd00063">
    <property type="entry name" value="FN3"/>
    <property type="match status" value="2"/>
</dbReference>
<dbReference type="PROSITE" id="PS50853">
    <property type="entry name" value="FN3"/>
    <property type="match status" value="2"/>
</dbReference>
<protein>
    <recommendedName>
        <fullName evidence="1">Fibronectin type-III domain-containing protein</fullName>
    </recommendedName>
</protein>
<dbReference type="Pfam" id="PF00041">
    <property type="entry name" value="fn3"/>
    <property type="match status" value="1"/>
</dbReference>